<name>A0A8S5SNZ5_9CAUD</name>
<protein>
    <submittedName>
        <fullName evidence="1">Uncharacterized protein</fullName>
    </submittedName>
</protein>
<organism evidence="1">
    <name type="scientific">Siphoviridae sp. ctCb814</name>
    <dbReference type="NCBI Taxonomy" id="2827808"/>
    <lineage>
        <taxon>Viruses</taxon>
        <taxon>Duplodnaviria</taxon>
        <taxon>Heunggongvirae</taxon>
        <taxon>Uroviricota</taxon>
        <taxon>Caudoviricetes</taxon>
    </lineage>
</organism>
<sequence length="30" mass="3755">MWRILYFFSFCCTVTSRNHRVKTSYCITKY</sequence>
<reference evidence="1" key="1">
    <citation type="journal article" date="2021" name="Proc. Natl. Acad. Sci. U.S.A.">
        <title>A Catalog of Tens of Thousands of Viruses from Human Metagenomes Reveals Hidden Associations with Chronic Diseases.</title>
        <authorList>
            <person name="Tisza M.J."/>
            <person name="Buck C.B."/>
        </authorList>
    </citation>
    <scope>NUCLEOTIDE SEQUENCE</scope>
    <source>
        <strain evidence="1">CtCb814</strain>
    </source>
</reference>
<evidence type="ECO:0000313" key="1">
    <source>
        <dbReference type="EMBL" id="DAF52531.1"/>
    </source>
</evidence>
<dbReference type="EMBL" id="BK032638">
    <property type="protein sequence ID" value="DAF52531.1"/>
    <property type="molecule type" value="Genomic_DNA"/>
</dbReference>
<proteinExistence type="predicted"/>
<accession>A0A8S5SNZ5</accession>